<dbReference type="AlphaFoldDB" id="A0A7W9LP29"/>
<evidence type="ECO:0000256" key="2">
    <source>
        <dbReference type="ARBA" id="ARBA00005466"/>
    </source>
</evidence>
<dbReference type="RefSeq" id="WP_184827067.1">
    <property type="nucleotide sequence ID" value="NZ_JACHMM010000001.1"/>
</dbReference>
<accession>A0A7W9LP29</accession>
<dbReference type="GO" id="GO:0016491">
    <property type="term" value="F:oxidoreductase activity"/>
    <property type="evidence" value="ECO:0007669"/>
    <property type="project" value="UniProtKB-KW"/>
</dbReference>
<dbReference type="Gene3D" id="3.30.465.10">
    <property type="match status" value="1"/>
</dbReference>
<keyword evidence="8" id="KW-1185">Reference proteome</keyword>
<dbReference type="Gene3D" id="3.40.462.20">
    <property type="match status" value="1"/>
</dbReference>
<comment type="similarity">
    <text evidence="2">Belongs to the oxygen-dependent FAD-linked oxidoreductase family.</text>
</comment>
<evidence type="ECO:0000256" key="5">
    <source>
        <dbReference type="ARBA" id="ARBA00023002"/>
    </source>
</evidence>
<reference evidence="7 8" key="1">
    <citation type="submission" date="2020-08" db="EMBL/GenBank/DDBJ databases">
        <title>Sequencing the genomes of 1000 actinobacteria strains.</title>
        <authorList>
            <person name="Klenk H.-P."/>
        </authorList>
    </citation>
    <scope>NUCLEOTIDE SEQUENCE [LARGE SCALE GENOMIC DNA]</scope>
    <source>
        <strain evidence="7 8">DSM 102122</strain>
    </source>
</reference>
<dbReference type="InterPro" id="IPR050416">
    <property type="entry name" value="FAD-linked_Oxidoreductase"/>
</dbReference>
<dbReference type="Pfam" id="PF01565">
    <property type="entry name" value="FAD_binding_4"/>
    <property type="match status" value="1"/>
</dbReference>
<dbReference type="InterPro" id="IPR016167">
    <property type="entry name" value="FAD-bd_PCMH_sub1"/>
</dbReference>
<evidence type="ECO:0000313" key="8">
    <source>
        <dbReference type="Proteomes" id="UP000542813"/>
    </source>
</evidence>
<evidence type="ECO:0000256" key="4">
    <source>
        <dbReference type="ARBA" id="ARBA00022827"/>
    </source>
</evidence>
<feature type="domain" description="FAD-binding PCMH-type" evidence="6">
    <location>
        <begin position="33"/>
        <end position="202"/>
    </location>
</feature>
<gene>
    <name evidence="7" type="ORF">HD601_005342</name>
</gene>
<dbReference type="InterPro" id="IPR016169">
    <property type="entry name" value="FAD-bd_PCMH_sub2"/>
</dbReference>
<dbReference type="InterPro" id="IPR016166">
    <property type="entry name" value="FAD-bd_PCMH"/>
</dbReference>
<evidence type="ECO:0000313" key="7">
    <source>
        <dbReference type="EMBL" id="MBB5790767.1"/>
    </source>
</evidence>
<keyword evidence="3" id="KW-0285">Flavoprotein</keyword>
<dbReference type="InterPro" id="IPR006094">
    <property type="entry name" value="Oxid_FAD_bind_N"/>
</dbReference>
<name>A0A7W9LP29_9ACTN</name>
<dbReference type="SUPFAM" id="SSF56176">
    <property type="entry name" value="FAD-binding/transporter-associated domain-like"/>
    <property type="match status" value="1"/>
</dbReference>
<evidence type="ECO:0000259" key="6">
    <source>
        <dbReference type="PROSITE" id="PS51387"/>
    </source>
</evidence>
<proteinExistence type="inferred from homology"/>
<comment type="cofactor">
    <cofactor evidence="1">
        <name>FAD</name>
        <dbReference type="ChEBI" id="CHEBI:57692"/>
    </cofactor>
</comment>
<evidence type="ECO:0000256" key="3">
    <source>
        <dbReference type="ARBA" id="ARBA00022630"/>
    </source>
</evidence>
<keyword evidence="4" id="KW-0274">FAD</keyword>
<dbReference type="PROSITE" id="PS51387">
    <property type="entry name" value="FAD_PCMH"/>
    <property type="match status" value="1"/>
</dbReference>
<evidence type="ECO:0000256" key="1">
    <source>
        <dbReference type="ARBA" id="ARBA00001974"/>
    </source>
</evidence>
<dbReference type="GO" id="GO:0071949">
    <property type="term" value="F:FAD binding"/>
    <property type="evidence" value="ECO:0007669"/>
    <property type="project" value="InterPro"/>
</dbReference>
<dbReference type="InterPro" id="IPR036318">
    <property type="entry name" value="FAD-bd_PCMH-like_sf"/>
</dbReference>
<sequence length="447" mass="46995">MNVGDDLRRTIRGRVLASGDDGFDAARRPWNLAVEQPVRAVVEAADADDVAATVRFARRAGLSVAAQPSGHGATGDVDGVILLRTGALNGVQVRPSERLACAGAGASWGAVLTGASPHGLTGLAGSTPATTVAGFSLGGGLSWFGRRFGFAANSVRSFDIVDSDGERATVTADSDADLFWALRGGGGDYALVTAIEFGLHPAPELYGGRMMWPAERAREVLAAYRQIAADAPDELTVWFDLLEFPDLPFLPDLLRGRSLVAVDSTYLGPAAEAEELLRPLDKIGGTDLDNRRSMPVADLGSICAEPTDPSPGTSRAELLLELDDTVAATLLDRPITPLLSVQLRRLGGALARPASDGGACGQLAEPYLLYTFGVPATPQIAAEVRRRQTEIAEALLPYTSGRKPFTFLAGGDRAGAAFPTDDLGRLRAIKQARDPHGVFRSNFPVAA</sequence>
<dbReference type="EMBL" id="JACHMM010000001">
    <property type="protein sequence ID" value="MBB5790767.1"/>
    <property type="molecule type" value="Genomic_DNA"/>
</dbReference>
<dbReference type="Proteomes" id="UP000542813">
    <property type="component" value="Unassembled WGS sequence"/>
</dbReference>
<dbReference type="PANTHER" id="PTHR42973:SF39">
    <property type="entry name" value="FAD-BINDING PCMH-TYPE DOMAIN-CONTAINING PROTEIN"/>
    <property type="match status" value="1"/>
</dbReference>
<dbReference type="PANTHER" id="PTHR42973">
    <property type="entry name" value="BINDING OXIDOREDUCTASE, PUTATIVE (AFU_ORTHOLOGUE AFUA_1G17690)-RELATED"/>
    <property type="match status" value="1"/>
</dbReference>
<keyword evidence="5" id="KW-0560">Oxidoreductase</keyword>
<protein>
    <submittedName>
        <fullName evidence="7">FAD/FMN-containing dehydrogenase</fullName>
    </submittedName>
</protein>
<dbReference type="Gene3D" id="3.30.43.10">
    <property type="entry name" value="Uridine Diphospho-n-acetylenolpyruvylglucosamine Reductase, domain 2"/>
    <property type="match status" value="1"/>
</dbReference>
<comment type="caution">
    <text evidence="7">The sequence shown here is derived from an EMBL/GenBank/DDBJ whole genome shotgun (WGS) entry which is preliminary data.</text>
</comment>
<organism evidence="7 8">
    <name type="scientific">Jiangella mangrovi</name>
    <dbReference type="NCBI Taxonomy" id="1524084"/>
    <lineage>
        <taxon>Bacteria</taxon>
        <taxon>Bacillati</taxon>
        <taxon>Actinomycetota</taxon>
        <taxon>Actinomycetes</taxon>
        <taxon>Jiangellales</taxon>
        <taxon>Jiangellaceae</taxon>
        <taxon>Jiangella</taxon>
    </lineage>
</organism>